<evidence type="ECO:0000256" key="1">
    <source>
        <dbReference type="SAM" id="MobiDB-lite"/>
    </source>
</evidence>
<protein>
    <submittedName>
        <fullName evidence="2">Uncharacterized protein</fullName>
    </submittedName>
</protein>
<dbReference type="Proteomes" id="UP001159428">
    <property type="component" value="Unassembled WGS sequence"/>
</dbReference>
<gene>
    <name evidence="2" type="ORF">PMEA_00031861</name>
</gene>
<name>A0AAU9XVA8_9CNID</name>
<dbReference type="AlphaFoldDB" id="A0AAU9XVA8"/>
<proteinExistence type="predicted"/>
<evidence type="ECO:0000313" key="2">
    <source>
        <dbReference type="EMBL" id="CAH3159086.1"/>
    </source>
</evidence>
<reference evidence="2 3" key="1">
    <citation type="submission" date="2022-05" db="EMBL/GenBank/DDBJ databases">
        <authorList>
            <consortium name="Genoscope - CEA"/>
            <person name="William W."/>
        </authorList>
    </citation>
    <scope>NUCLEOTIDE SEQUENCE [LARGE SCALE GENOMIC DNA]</scope>
</reference>
<evidence type="ECO:0000313" key="3">
    <source>
        <dbReference type="Proteomes" id="UP001159428"/>
    </source>
</evidence>
<accession>A0AAU9XVA8</accession>
<feature type="compositionally biased region" description="Low complexity" evidence="1">
    <location>
        <begin position="176"/>
        <end position="187"/>
    </location>
</feature>
<sequence>MALCSYITLVGKVTPCGRSPDYPGQVECITLEDCTKDVTGHLSTLGLSADEGSRTEMKLLLARAGVFSFEQKHLTLTICPRHRADFGIRWRTRKTLCEIPKDLATHKSSSAKGSNRVDSRKSMYIFCNTNTLVPVGSPICWRCDEFICRQVADEQTPAEGARASTVHEMETDCPGEESSAGSESSSDGLETDLMFLEISSQELKDDETFLSPDTASLVSSTSEESITSKPNSREKLNEYLVSKNIEPVSQPWVEWEKTSDSTKLRYTRRTADFFLLCSTT</sequence>
<comment type="caution">
    <text evidence="2">The sequence shown here is derived from an EMBL/GenBank/DDBJ whole genome shotgun (WGS) entry which is preliminary data.</text>
</comment>
<feature type="region of interest" description="Disordered" evidence="1">
    <location>
        <begin position="157"/>
        <end position="187"/>
    </location>
</feature>
<organism evidence="2 3">
    <name type="scientific">Pocillopora meandrina</name>
    <dbReference type="NCBI Taxonomy" id="46732"/>
    <lineage>
        <taxon>Eukaryota</taxon>
        <taxon>Metazoa</taxon>
        <taxon>Cnidaria</taxon>
        <taxon>Anthozoa</taxon>
        <taxon>Hexacorallia</taxon>
        <taxon>Scleractinia</taxon>
        <taxon>Astrocoeniina</taxon>
        <taxon>Pocilloporidae</taxon>
        <taxon>Pocillopora</taxon>
    </lineage>
</organism>
<keyword evidence="3" id="KW-1185">Reference proteome</keyword>
<dbReference type="EMBL" id="CALNXJ010000070">
    <property type="protein sequence ID" value="CAH3159086.1"/>
    <property type="molecule type" value="Genomic_DNA"/>
</dbReference>